<gene>
    <name evidence="2" type="ORF">DERF_001552</name>
</gene>
<organism evidence="2 3">
    <name type="scientific">Dermatophagoides farinae</name>
    <name type="common">American house dust mite</name>
    <dbReference type="NCBI Taxonomy" id="6954"/>
    <lineage>
        <taxon>Eukaryota</taxon>
        <taxon>Metazoa</taxon>
        <taxon>Ecdysozoa</taxon>
        <taxon>Arthropoda</taxon>
        <taxon>Chelicerata</taxon>
        <taxon>Arachnida</taxon>
        <taxon>Acari</taxon>
        <taxon>Acariformes</taxon>
        <taxon>Sarcoptiformes</taxon>
        <taxon>Astigmata</taxon>
        <taxon>Psoroptidia</taxon>
        <taxon>Analgoidea</taxon>
        <taxon>Pyroglyphidae</taxon>
        <taxon>Dermatophagoidinae</taxon>
        <taxon>Dermatophagoides</taxon>
    </lineage>
</organism>
<reference evidence="2" key="1">
    <citation type="submission" date="2013-05" db="EMBL/GenBank/DDBJ databases">
        <authorList>
            <person name="Yim A.K.Y."/>
            <person name="Chan T.F."/>
            <person name="Ji K.M."/>
            <person name="Liu X.Y."/>
            <person name="Zhou J.W."/>
            <person name="Li R.Q."/>
            <person name="Yang K.Y."/>
            <person name="Li J."/>
            <person name="Li M."/>
            <person name="Law P.T.W."/>
            <person name="Wu Y.L."/>
            <person name="Cai Z.L."/>
            <person name="Qin H."/>
            <person name="Bao Y."/>
            <person name="Leung R.K.K."/>
            <person name="Ng P.K.S."/>
            <person name="Zou J."/>
            <person name="Zhong X.J."/>
            <person name="Ran P.X."/>
            <person name="Zhong N.S."/>
            <person name="Liu Z.G."/>
            <person name="Tsui S.K.W."/>
        </authorList>
    </citation>
    <scope>NUCLEOTIDE SEQUENCE</scope>
    <source>
        <strain evidence="2">Derf</strain>
        <tissue evidence="2">Whole organism</tissue>
    </source>
</reference>
<dbReference type="EMBL" id="ASGP02000001">
    <property type="protein sequence ID" value="KAH9527543.1"/>
    <property type="molecule type" value="Genomic_DNA"/>
</dbReference>
<feature type="compositionally biased region" description="Basic and acidic residues" evidence="1">
    <location>
        <begin position="1"/>
        <end position="16"/>
    </location>
</feature>
<name>A0A922L9R7_DERFA</name>
<evidence type="ECO:0000256" key="1">
    <source>
        <dbReference type="SAM" id="MobiDB-lite"/>
    </source>
</evidence>
<keyword evidence="3" id="KW-1185">Reference proteome</keyword>
<evidence type="ECO:0000313" key="3">
    <source>
        <dbReference type="Proteomes" id="UP000790347"/>
    </source>
</evidence>
<reference evidence="2" key="2">
    <citation type="journal article" date="2022" name="Res Sq">
        <title>Comparative Genomics Reveals Insights into the Divergent Evolution of Astigmatic Mites and Household Pest Adaptations.</title>
        <authorList>
            <person name="Xiong Q."/>
            <person name="Wan A.T.-Y."/>
            <person name="Liu X.-Y."/>
            <person name="Fung C.S.-H."/>
            <person name="Xiao X."/>
            <person name="Malainual N."/>
            <person name="Hou J."/>
            <person name="Wang L."/>
            <person name="Wang M."/>
            <person name="Yang K."/>
            <person name="Cui Y."/>
            <person name="Leung E."/>
            <person name="Nong W."/>
            <person name="Shin S.-K."/>
            <person name="Au S."/>
            <person name="Jeong K.Y."/>
            <person name="Chew F.T."/>
            <person name="Hui J."/>
            <person name="Leung T.F."/>
            <person name="Tungtrongchitr A."/>
            <person name="Zhong N."/>
            <person name="Liu Z."/>
            <person name="Tsui S."/>
        </authorList>
    </citation>
    <scope>NUCLEOTIDE SEQUENCE</scope>
    <source>
        <strain evidence="2">Derf</strain>
        <tissue evidence="2">Whole organism</tissue>
    </source>
</reference>
<feature type="compositionally biased region" description="Low complexity" evidence="1">
    <location>
        <begin position="17"/>
        <end position="27"/>
    </location>
</feature>
<proteinExistence type="predicted"/>
<sequence>MLMLHQRAENSRKALDKSNNNKNNNRYNDGDKIKWIKNQVF</sequence>
<dbReference type="AlphaFoldDB" id="A0A922L9R7"/>
<protein>
    <submittedName>
        <fullName evidence="2">Uncharacterized protein</fullName>
    </submittedName>
</protein>
<dbReference type="Proteomes" id="UP000790347">
    <property type="component" value="Unassembled WGS sequence"/>
</dbReference>
<accession>A0A922L9R7</accession>
<evidence type="ECO:0000313" key="2">
    <source>
        <dbReference type="EMBL" id="KAH9527543.1"/>
    </source>
</evidence>
<comment type="caution">
    <text evidence="2">The sequence shown here is derived from an EMBL/GenBank/DDBJ whole genome shotgun (WGS) entry which is preliminary data.</text>
</comment>
<feature type="region of interest" description="Disordered" evidence="1">
    <location>
        <begin position="1"/>
        <end position="31"/>
    </location>
</feature>